<dbReference type="AlphaFoldDB" id="A0A164ZLA3"/>
<feature type="compositionally biased region" description="Basic and acidic residues" evidence="1">
    <location>
        <begin position="243"/>
        <end position="253"/>
    </location>
</feature>
<feature type="transmembrane region" description="Helical" evidence="2">
    <location>
        <begin position="189"/>
        <end position="211"/>
    </location>
</feature>
<dbReference type="FunCoup" id="A0A164ZLA3">
    <property type="interactions" value="64"/>
</dbReference>
<reference evidence="3 4" key="1">
    <citation type="journal article" date="2016" name="Fungal Biol.">
        <title>The genome of Xylona heveae provides a window into fungal endophytism.</title>
        <authorList>
            <person name="Gazis R."/>
            <person name="Kuo A."/>
            <person name="Riley R."/>
            <person name="LaButti K."/>
            <person name="Lipzen A."/>
            <person name="Lin J."/>
            <person name="Amirebrahimi M."/>
            <person name="Hesse C.N."/>
            <person name="Spatafora J.W."/>
            <person name="Henrissat B."/>
            <person name="Hainaut M."/>
            <person name="Grigoriev I.V."/>
            <person name="Hibbett D.S."/>
        </authorList>
    </citation>
    <scope>NUCLEOTIDE SEQUENCE [LARGE SCALE GENOMIC DNA]</scope>
    <source>
        <strain evidence="3 4">TC161</strain>
    </source>
</reference>
<dbReference type="InterPro" id="IPR009571">
    <property type="entry name" value="SUR7/Rim9-like_fungi"/>
</dbReference>
<dbReference type="OMA" id="FMWTAVA"/>
<name>A0A164ZLA3_XYLHT</name>
<dbReference type="GO" id="GO:0045121">
    <property type="term" value="C:membrane raft"/>
    <property type="evidence" value="ECO:0007669"/>
    <property type="project" value="TreeGrafter"/>
</dbReference>
<feature type="region of interest" description="Disordered" evidence="1">
    <location>
        <begin position="228"/>
        <end position="253"/>
    </location>
</feature>
<keyword evidence="2" id="KW-0812">Transmembrane</keyword>
<dbReference type="GO" id="GO:0006897">
    <property type="term" value="P:endocytosis"/>
    <property type="evidence" value="ECO:0007669"/>
    <property type="project" value="TreeGrafter"/>
</dbReference>
<sequence>MGAARPGIAFVSLFLTAGALLLMFFVILGGAKNHNPLNDIYFLQVNTRGIPNAQTVSRWTMYHICGVVNGNNVNCGKSHPAYPFDPPRNFGTQVDIPSSFIGTHKYYYMSRFMFAFFLIALFFGICSLFLGLLAMCSRLGGAISGFMCSVSLFFQTIAAALMTACYVLGRKHFRNAGHSASLGVRAFAFTWTAVACLFLSTILFCMTALVGRKSETTYTRRSKGSFFSRKRSTRSRGSFVDNESQRRVKDEYA</sequence>
<evidence type="ECO:0000313" key="4">
    <source>
        <dbReference type="Proteomes" id="UP000076632"/>
    </source>
</evidence>
<evidence type="ECO:0000256" key="2">
    <source>
        <dbReference type="SAM" id="Phobius"/>
    </source>
</evidence>
<keyword evidence="4" id="KW-1185">Reference proteome</keyword>
<dbReference type="Gene3D" id="1.20.140.150">
    <property type="match status" value="1"/>
</dbReference>
<feature type="transmembrane region" description="Helical" evidence="2">
    <location>
        <begin position="7"/>
        <end position="28"/>
    </location>
</feature>
<dbReference type="EMBL" id="KV407467">
    <property type="protein sequence ID" value="KZF19236.1"/>
    <property type="molecule type" value="Genomic_DNA"/>
</dbReference>
<feature type="transmembrane region" description="Helical" evidence="2">
    <location>
        <begin position="146"/>
        <end position="169"/>
    </location>
</feature>
<accession>A0A164ZLA3</accession>
<evidence type="ECO:0000256" key="1">
    <source>
        <dbReference type="SAM" id="MobiDB-lite"/>
    </source>
</evidence>
<dbReference type="GO" id="GO:0005886">
    <property type="term" value="C:plasma membrane"/>
    <property type="evidence" value="ECO:0007669"/>
    <property type="project" value="InterPro"/>
</dbReference>
<dbReference type="Proteomes" id="UP000076632">
    <property type="component" value="Unassembled WGS sequence"/>
</dbReference>
<dbReference type="PANTHER" id="PTHR36414:SF1">
    <property type="entry name" value="PROTEIN SUR7"/>
    <property type="match status" value="1"/>
</dbReference>
<protein>
    <submittedName>
        <fullName evidence="3">SUR7-domain-containing protein</fullName>
    </submittedName>
</protein>
<keyword evidence="2" id="KW-1133">Transmembrane helix</keyword>
<dbReference type="PANTHER" id="PTHR36414">
    <property type="entry name" value="PROTEIN SUR7"/>
    <property type="match status" value="1"/>
</dbReference>
<dbReference type="GO" id="GO:0005938">
    <property type="term" value="C:cell cortex"/>
    <property type="evidence" value="ECO:0007669"/>
    <property type="project" value="TreeGrafter"/>
</dbReference>
<dbReference type="GO" id="GO:0031505">
    <property type="term" value="P:fungal-type cell wall organization"/>
    <property type="evidence" value="ECO:0007669"/>
    <property type="project" value="TreeGrafter"/>
</dbReference>
<gene>
    <name evidence="3" type="ORF">L228DRAFT_251351</name>
</gene>
<proteinExistence type="predicted"/>
<dbReference type="GO" id="GO:0032185">
    <property type="term" value="P:septin cytoskeleton organization"/>
    <property type="evidence" value="ECO:0007669"/>
    <property type="project" value="TreeGrafter"/>
</dbReference>
<keyword evidence="2" id="KW-0472">Membrane</keyword>
<dbReference type="GO" id="GO:0030866">
    <property type="term" value="P:cortical actin cytoskeleton organization"/>
    <property type="evidence" value="ECO:0007669"/>
    <property type="project" value="TreeGrafter"/>
</dbReference>
<organism evidence="3 4">
    <name type="scientific">Xylona heveae (strain CBS 132557 / TC161)</name>
    <dbReference type="NCBI Taxonomy" id="1328760"/>
    <lineage>
        <taxon>Eukaryota</taxon>
        <taxon>Fungi</taxon>
        <taxon>Dikarya</taxon>
        <taxon>Ascomycota</taxon>
        <taxon>Pezizomycotina</taxon>
        <taxon>Xylonomycetes</taxon>
        <taxon>Xylonales</taxon>
        <taxon>Xylonaceae</taxon>
        <taxon>Xylona</taxon>
    </lineage>
</organism>
<dbReference type="Pfam" id="PF06687">
    <property type="entry name" value="SUR7"/>
    <property type="match status" value="1"/>
</dbReference>
<evidence type="ECO:0000313" key="3">
    <source>
        <dbReference type="EMBL" id="KZF19236.1"/>
    </source>
</evidence>
<dbReference type="GeneID" id="28898674"/>
<feature type="transmembrane region" description="Helical" evidence="2">
    <location>
        <begin position="112"/>
        <end position="134"/>
    </location>
</feature>
<dbReference type="RefSeq" id="XP_018184791.1">
    <property type="nucleotide sequence ID" value="XM_018333537.1"/>
</dbReference>
<dbReference type="OrthoDB" id="5419460at2759"/>
<dbReference type="InParanoid" id="A0A164ZLA3"/>